<evidence type="ECO:0000313" key="1">
    <source>
        <dbReference type="EMBL" id="KAK3609064.1"/>
    </source>
</evidence>
<gene>
    <name evidence="1" type="ORF">CHS0354_011330</name>
</gene>
<reference evidence="1" key="2">
    <citation type="journal article" date="2021" name="Genome Biol. Evol.">
        <title>Developing a high-quality reference genome for a parasitic bivalve with doubly uniparental inheritance (Bivalvia: Unionida).</title>
        <authorList>
            <person name="Smith C.H."/>
        </authorList>
    </citation>
    <scope>NUCLEOTIDE SEQUENCE</scope>
    <source>
        <strain evidence="1">CHS0354</strain>
        <tissue evidence="1">Mantle</tissue>
    </source>
</reference>
<organism evidence="1 2">
    <name type="scientific">Potamilus streckersoni</name>
    <dbReference type="NCBI Taxonomy" id="2493646"/>
    <lineage>
        <taxon>Eukaryota</taxon>
        <taxon>Metazoa</taxon>
        <taxon>Spiralia</taxon>
        <taxon>Lophotrochozoa</taxon>
        <taxon>Mollusca</taxon>
        <taxon>Bivalvia</taxon>
        <taxon>Autobranchia</taxon>
        <taxon>Heteroconchia</taxon>
        <taxon>Palaeoheterodonta</taxon>
        <taxon>Unionida</taxon>
        <taxon>Unionoidea</taxon>
        <taxon>Unionidae</taxon>
        <taxon>Ambleminae</taxon>
        <taxon>Lampsilini</taxon>
        <taxon>Potamilus</taxon>
    </lineage>
</organism>
<comment type="caution">
    <text evidence="1">The sequence shown here is derived from an EMBL/GenBank/DDBJ whole genome shotgun (WGS) entry which is preliminary data.</text>
</comment>
<protein>
    <submittedName>
        <fullName evidence="1">Uncharacterized protein</fullName>
    </submittedName>
</protein>
<dbReference type="Proteomes" id="UP001195483">
    <property type="component" value="Unassembled WGS sequence"/>
</dbReference>
<evidence type="ECO:0000313" key="2">
    <source>
        <dbReference type="Proteomes" id="UP001195483"/>
    </source>
</evidence>
<sequence>MSDANFCKHCSPISSHIKTKLIQPVKTVKHGDVITVYTQHDTSRKSSNNISEGFTDVSSSSQTMISVLGYVPEWTVQAFITGKEQEEVSFNLMQRRKSLPKGSENLQFLLNEFRKNSKEGEKDVISVNDLNGQKPRKEKNDLYVSCKRFPLVCTNRKVGLHHCVHNH</sequence>
<accession>A0AAE0TFK2</accession>
<dbReference type="EMBL" id="JAEAOA010000699">
    <property type="protein sequence ID" value="KAK3609064.1"/>
    <property type="molecule type" value="Genomic_DNA"/>
</dbReference>
<proteinExistence type="predicted"/>
<name>A0AAE0TFK2_9BIVA</name>
<reference evidence="1" key="1">
    <citation type="journal article" date="2021" name="Genome Biol. Evol.">
        <title>A High-Quality Reference Genome for a Parasitic Bivalve with Doubly Uniparental Inheritance (Bivalvia: Unionida).</title>
        <authorList>
            <person name="Smith C.H."/>
        </authorList>
    </citation>
    <scope>NUCLEOTIDE SEQUENCE</scope>
    <source>
        <strain evidence="1">CHS0354</strain>
    </source>
</reference>
<keyword evidence="2" id="KW-1185">Reference proteome</keyword>
<reference evidence="1" key="3">
    <citation type="submission" date="2023-05" db="EMBL/GenBank/DDBJ databases">
        <authorList>
            <person name="Smith C.H."/>
        </authorList>
    </citation>
    <scope>NUCLEOTIDE SEQUENCE</scope>
    <source>
        <strain evidence="1">CHS0354</strain>
        <tissue evidence="1">Mantle</tissue>
    </source>
</reference>
<dbReference type="AlphaFoldDB" id="A0AAE0TFK2"/>